<accession>A0ABQ3PD13</accession>
<keyword evidence="2" id="KW-1185">Reference proteome</keyword>
<protein>
    <submittedName>
        <fullName evidence="1">Uncharacterized protein</fullName>
    </submittedName>
</protein>
<name>A0ABQ3PD13_9ACTN</name>
<organism evidence="1 2">
    <name type="scientific">Streptomyces hydrogenans</name>
    <dbReference type="NCBI Taxonomy" id="1873719"/>
    <lineage>
        <taxon>Bacteria</taxon>
        <taxon>Bacillati</taxon>
        <taxon>Actinomycetota</taxon>
        <taxon>Actinomycetes</taxon>
        <taxon>Kitasatosporales</taxon>
        <taxon>Streptomycetaceae</taxon>
        <taxon>Streptomyces</taxon>
    </lineage>
</organism>
<comment type="caution">
    <text evidence="1">The sequence shown here is derived from an EMBL/GenBank/DDBJ whole genome shotgun (WGS) entry which is preliminary data.</text>
</comment>
<sequence length="147" mass="16071">MVIWFAGPAVSEASQAAPMSYDLAVWEGERPADDAAAARCFRSLYDRFMDTEEAAVPPSERIAAFVGALLERWPDLTEDDDDTSPWSTAPLIGEARGPLIYFPMRWSMADEASAHAAEVASSMGLNCFDPQARKPAPFVLSSLKVDR</sequence>
<dbReference type="EMBL" id="BNDW01000030">
    <property type="protein sequence ID" value="GHI22874.1"/>
    <property type="molecule type" value="Genomic_DNA"/>
</dbReference>
<proteinExistence type="predicted"/>
<reference evidence="1" key="1">
    <citation type="submission" date="2024-05" db="EMBL/GenBank/DDBJ databases">
        <title>Whole genome shotgun sequence of Streptomyces hydrogenans NBRC 13475.</title>
        <authorList>
            <person name="Komaki H."/>
            <person name="Tamura T."/>
        </authorList>
    </citation>
    <scope>NUCLEOTIDE SEQUENCE</scope>
    <source>
        <strain evidence="1">NBRC 13475</strain>
    </source>
</reference>
<gene>
    <name evidence="1" type="ORF">Shyd_42450</name>
</gene>
<evidence type="ECO:0000313" key="2">
    <source>
        <dbReference type="Proteomes" id="UP001052739"/>
    </source>
</evidence>
<dbReference type="Proteomes" id="UP001052739">
    <property type="component" value="Unassembled WGS sequence"/>
</dbReference>
<evidence type="ECO:0000313" key="1">
    <source>
        <dbReference type="EMBL" id="GHI22874.1"/>
    </source>
</evidence>